<reference evidence="3 4" key="1">
    <citation type="submission" date="2022-08" db="EMBL/GenBank/DDBJ databases">
        <title>Reclassification of Massilia species as members of the genera Telluria, Duganella, Pseudoduganella, Mokoshia gen. nov. and Zemynaea gen. nov. using orthogonal and non-orthogonal genome-based approaches.</title>
        <authorList>
            <person name="Bowman J.P."/>
        </authorList>
    </citation>
    <scope>NUCLEOTIDE SEQUENCE [LARGE SCALE GENOMIC DNA]</scope>
    <source>
        <strain evidence="3 4">JCM 31606</strain>
    </source>
</reference>
<evidence type="ECO:0000256" key="1">
    <source>
        <dbReference type="SAM" id="SignalP"/>
    </source>
</evidence>
<proteinExistence type="predicted"/>
<evidence type="ECO:0000313" key="4">
    <source>
        <dbReference type="Proteomes" id="UP001204621"/>
    </source>
</evidence>
<dbReference type="InterPro" id="IPR021255">
    <property type="entry name" value="DUF2807"/>
</dbReference>
<feature type="domain" description="Putative auto-transporter adhesin head GIN" evidence="2">
    <location>
        <begin position="41"/>
        <end position="167"/>
    </location>
</feature>
<name>A0ABT2CRI4_9BURK</name>
<evidence type="ECO:0000313" key="3">
    <source>
        <dbReference type="EMBL" id="MCS0656567.1"/>
    </source>
</evidence>
<evidence type="ECO:0000259" key="2">
    <source>
        <dbReference type="Pfam" id="PF10988"/>
    </source>
</evidence>
<feature type="chain" id="PRO_5046900637" evidence="1">
    <location>
        <begin position="24"/>
        <end position="261"/>
    </location>
</feature>
<feature type="signal peptide" evidence="1">
    <location>
        <begin position="1"/>
        <end position="23"/>
    </location>
</feature>
<comment type="caution">
    <text evidence="3">The sequence shown here is derived from an EMBL/GenBank/DDBJ whole genome shotgun (WGS) entry which is preliminary data.</text>
</comment>
<protein>
    <submittedName>
        <fullName evidence="3">DUF2807 domain-containing protein</fullName>
    </submittedName>
</protein>
<sequence>MNKFLKFGLMAAAFCCFVEPASAASDVVSETRPLDPHIVRVKVDGIVEVVVRQGSPAAMTVRGDRNWIARTSTSQRGDTLNIGTEARAGALHERFMMRESSQLRVELTLPALREVSADSIGTTTVVGFEGDELDLSHEGAGQMVVQCNYKRVSAKLGGIGSMVIKGLSSEGVDLDVSGAGSVSLVGRSKWLRADLGGIGGLNAQQFAVDNVDLELSGLGNAIVTAHQNANLNLSGMGSVTVYGKPANRKLVIEGLGKVNWK</sequence>
<dbReference type="EMBL" id="JANUGU010000001">
    <property type="protein sequence ID" value="MCS0656567.1"/>
    <property type="molecule type" value="Genomic_DNA"/>
</dbReference>
<keyword evidence="1" id="KW-0732">Signal</keyword>
<dbReference type="RefSeq" id="WP_258809753.1">
    <property type="nucleotide sequence ID" value="NZ_JANUGU010000001.1"/>
</dbReference>
<accession>A0ABT2CRI4</accession>
<dbReference type="Pfam" id="PF10988">
    <property type="entry name" value="DUF2807"/>
    <property type="match status" value="1"/>
</dbReference>
<dbReference type="Gene3D" id="2.160.20.120">
    <property type="match status" value="1"/>
</dbReference>
<organism evidence="3 4">
    <name type="scientific">Massilia terrae</name>
    <dbReference type="NCBI Taxonomy" id="1811224"/>
    <lineage>
        <taxon>Bacteria</taxon>
        <taxon>Pseudomonadati</taxon>
        <taxon>Pseudomonadota</taxon>
        <taxon>Betaproteobacteria</taxon>
        <taxon>Burkholderiales</taxon>
        <taxon>Oxalobacteraceae</taxon>
        <taxon>Telluria group</taxon>
        <taxon>Massilia</taxon>
    </lineage>
</organism>
<dbReference type="Proteomes" id="UP001204621">
    <property type="component" value="Unassembled WGS sequence"/>
</dbReference>
<keyword evidence="4" id="KW-1185">Reference proteome</keyword>
<gene>
    <name evidence="3" type="ORF">NX778_00610</name>
</gene>